<accession>A0A1J1IAR0</accession>
<sequence length="74" mass="8776">MEMLISDIVKKENVCEFFSLFIQQIEISECGKQAILNRNDFIQTDHDFCNALKKWYSTEKSSHFFRTMGHLALR</sequence>
<evidence type="ECO:0000313" key="1">
    <source>
        <dbReference type="EMBL" id="CRK95521.1"/>
    </source>
</evidence>
<name>A0A1J1IAR0_9DIPT</name>
<evidence type="ECO:0000313" key="2">
    <source>
        <dbReference type="Proteomes" id="UP000183832"/>
    </source>
</evidence>
<dbReference type="AlphaFoldDB" id="A0A1J1IAR0"/>
<dbReference type="EMBL" id="CVRI01000042">
    <property type="protein sequence ID" value="CRK95521.1"/>
    <property type="molecule type" value="Genomic_DNA"/>
</dbReference>
<proteinExistence type="predicted"/>
<reference evidence="1 2" key="1">
    <citation type="submission" date="2015-04" db="EMBL/GenBank/DDBJ databases">
        <authorList>
            <person name="Syromyatnikov M.Y."/>
            <person name="Popov V.N."/>
        </authorList>
    </citation>
    <scope>NUCLEOTIDE SEQUENCE [LARGE SCALE GENOMIC DNA]</scope>
</reference>
<gene>
    <name evidence="1" type="ORF">CLUMA_CG008990</name>
</gene>
<protein>
    <submittedName>
        <fullName evidence="1">CLUMA_CG008990, isoform A</fullName>
    </submittedName>
</protein>
<organism evidence="1 2">
    <name type="scientific">Clunio marinus</name>
    <dbReference type="NCBI Taxonomy" id="568069"/>
    <lineage>
        <taxon>Eukaryota</taxon>
        <taxon>Metazoa</taxon>
        <taxon>Ecdysozoa</taxon>
        <taxon>Arthropoda</taxon>
        <taxon>Hexapoda</taxon>
        <taxon>Insecta</taxon>
        <taxon>Pterygota</taxon>
        <taxon>Neoptera</taxon>
        <taxon>Endopterygota</taxon>
        <taxon>Diptera</taxon>
        <taxon>Nematocera</taxon>
        <taxon>Chironomoidea</taxon>
        <taxon>Chironomidae</taxon>
        <taxon>Clunio</taxon>
    </lineage>
</organism>
<keyword evidence="2" id="KW-1185">Reference proteome</keyword>
<dbReference type="Proteomes" id="UP000183832">
    <property type="component" value="Unassembled WGS sequence"/>
</dbReference>